<accession>A0A0E0D531</accession>
<keyword evidence="1" id="KW-0732">Signal</keyword>
<dbReference type="HOGENOM" id="CLU_2945649_0_0_1"/>
<reference evidence="2" key="1">
    <citation type="submission" date="2015-04" db="UniProtKB">
        <authorList>
            <consortium name="EnsemblPlants"/>
        </authorList>
    </citation>
    <scope>IDENTIFICATION</scope>
</reference>
<feature type="signal peptide" evidence="1">
    <location>
        <begin position="1"/>
        <end position="17"/>
    </location>
</feature>
<name>A0A0E0D531_9ORYZ</name>
<keyword evidence="3" id="KW-1185">Reference proteome</keyword>
<evidence type="ECO:0000256" key="1">
    <source>
        <dbReference type="SAM" id="SignalP"/>
    </source>
</evidence>
<dbReference type="AlphaFoldDB" id="A0A0E0D531"/>
<protein>
    <submittedName>
        <fullName evidence="2">Uncharacterized protein</fullName>
    </submittedName>
</protein>
<dbReference type="EnsemblPlants" id="OMERI03G27110.2">
    <property type="protein sequence ID" value="OMERI03G27110.2"/>
    <property type="gene ID" value="OMERI03G27110"/>
</dbReference>
<reference evidence="2" key="2">
    <citation type="submission" date="2018-05" db="EMBL/GenBank/DDBJ databases">
        <title>OmerRS3 (Oryza meridionalis Reference Sequence Version 3).</title>
        <authorList>
            <person name="Zhang J."/>
            <person name="Kudrna D."/>
            <person name="Lee S."/>
            <person name="Talag J."/>
            <person name="Welchert J."/>
            <person name="Wing R.A."/>
        </authorList>
    </citation>
    <scope>NUCLEOTIDE SEQUENCE [LARGE SCALE GENOMIC DNA]</scope>
    <source>
        <strain evidence="2">cv. OR44</strain>
    </source>
</reference>
<organism evidence="2">
    <name type="scientific">Oryza meridionalis</name>
    <dbReference type="NCBI Taxonomy" id="40149"/>
    <lineage>
        <taxon>Eukaryota</taxon>
        <taxon>Viridiplantae</taxon>
        <taxon>Streptophyta</taxon>
        <taxon>Embryophyta</taxon>
        <taxon>Tracheophyta</taxon>
        <taxon>Spermatophyta</taxon>
        <taxon>Magnoliopsida</taxon>
        <taxon>Liliopsida</taxon>
        <taxon>Poales</taxon>
        <taxon>Poaceae</taxon>
        <taxon>BOP clade</taxon>
        <taxon>Oryzoideae</taxon>
        <taxon>Oryzeae</taxon>
        <taxon>Oryzinae</taxon>
        <taxon>Oryza</taxon>
    </lineage>
</organism>
<evidence type="ECO:0000313" key="2">
    <source>
        <dbReference type="EnsemblPlants" id="OMERI03G27110.2"/>
    </source>
</evidence>
<evidence type="ECO:0000313" key="3">
    <source>
        <dbReference type="Proteomes" id="UP000008021"/>
    </source>
</evidence>
<dbReference type="Gramene" id="OMERI03G27110.2">
    <property type="protein sequence ID" value="OMERI03G27110.2"/>
    <property type="gene ID" value="OMERI03G27110"/>
</dbReference>
<feature type="chain" id="PRO_5002356709" evidence="1">
    <location>
        <begin position="18"/>
        <end position="60"/>
    </location>
</feature>
<dbReference type="Proteomes" id="UP000008021">
    <property type="component" value="Chromosome 3"/>
</dbReference>
<proteinExistence type="predicted"/>
<sequence length="60" mass="6839">MLVLLFFHLGFRFSVFSEIVGPIGRLERWSRGGEGFPGEASIDRVRERSSLFWLLVVGVL</sequence>